<reference evidence="1" key="1">
    <citation type="submission" date="2019-08" db="EMBL/GenBank/DDBJ databases">
        <authorList>
            <person name="Kucharzyk K."/>
            <person name="Murdoch R.W."/>
            <person name="Higgins S."/>
            <person name="Loffler F."/>
        </authorList>
    </citation>
    <scope>NUCLEOTIDE SEQUENCE</scope>
</reference>
<organism evidence="1">
    <name type="scientific">bioreactor metagenome</name>
    <dbReference type="NCBI Taxonomy" id="1076179"/>
    <lineage>
        <taxon>unclassified sequences</taxon>
        <taxon>metagenomes</taxon>
        <taxon>ecological metagenomes</taxon>
    </lineage>
</organism>
<name>A0A645C1R3_9ZZZZ</name>
<proteinExistence type="predicted"/>
<protein>
    <submittedName>
        <fullName evidence="1">Uncharacterized protein</fullName>
    </submittedName>
</protein>
<comment type="caution">
    <text evidence="1">The sequence shown here is derived from an EMBL/GenBank/DDBJ whole genome shotgun (WGS) entry which is preliminary data.</text>
</comment>
<gene>
    <name evidence="1" type="ORF">SDC9_118670</name>
</gene>
<dbReference type="EMBL" id="VSSQ01024277">
    <property type="protein sequence ID" value="MPM71700.1"/>
    <property type="molecule type" value="Genomic_DNA"/>
</dbReference>
<evidence type="ECO:0000313" key="1">
    <source>
        <dbReference type="EMBL" id="MPM71700.1"/>
    </source>
</evidence>
<accession>A0A645C1R3</accession>
<dbReference type="AlphaFoldDB" id="A0A645C1R3"/>
<sequence>MMTKNHETWQTFLNNLIEDAIQEHQASKEYEYQKQRQEQIDEFLTTNLKSDQKQFVEEILFELGLAAERETEVVYQQGMKDCVLILKNLGVLA</sequence>